<evidence type="ECO:0000256" key="1">
    <source>
        <dbReference type="SAM" id="MobiDB-lite"/>
    </source>
</evidence>
<feature type="region of interest" description="Disordered" evidence="1">
    <location>
        <begin position="71"/>
        <end position="96"/>
    </location>
</feature>
<reference evidence="2 3" key="1">
    <citation type="submission" date="2019-04" db="EMBL/GenBank/DDBJ databases">
        <title>Isolation and identification of Cellulomonas shaoxiangyii sp. Nov. isolated from feces of the Tibetan antelopes (Pantholops hodgsonii) in the Qinghai-Tibet plateau of China.</title>
        <authorList>
            <person name="Tian Z."/>
        </authorList>
    </citation>
    <scope>NUCLEOTIDE SEQUENCE [LARGE SCALE GENOMIC DNA]</scope>
    <source>
        <strain evidence="2 3">Z28</strain>
    </source>
</reference>
<feature type="compositionally biased region" description="Low complexity" evidence="1">
    <location>
        <begin position="71"/>
        <end position="82"/>
    </location>
</feature>
<gene>
    <name evidence="2" type="ORF">E5225_00215</name>
</gene>
<sequence>MTTPRPTLPRVLAALVTGAATTAYYATPDLIRSRTARGWAKTGLAAVVVAASIPDLRAAIAAQRERAADAQALSADADGSAAPTEPGGTGPDERAADENLTTDEATAPLRDVPLAVRVGVGAVVLAGSTVGTVAAERWIFRRGEALAAAGRPLAHTRAAVVLGLAMTALALIPDPPDHPADHPADHPDAA</sequence>
<dbReference type="KEGG" id="celz:E5225_00215"/>
<evidence type="ECO:0000313" key="2">
    <source>
        <dbReference type="EMBL" id="QCB92210.1"/>
    </source>
</evidence>
<dbReference type="EMBL" id="CP039291">
    <property type="protein sequence ID" value="QCB92210.1"/>
    <property type="molecule type" value="Genomic_DNA"/>
</dbReference>
<accession>A0A4P7SEF6</accession>
<dbReference type="AlphaFoldDB" id="A0A4P7SEF6"/>
<dbReference type="OrthoDB" id="5197139at2"/>
<protein>
    <recommendedName>
        <fullName evidence="4">Peptidase S9</fullName>
    </recommendedName>
</protein>
<keyword evidence="3" id="KW-1185">Reference proteome</keyword>
<name>A0A4P7SEF6_9CELL</name>
<dbReference type="Proteomes" id="UP000296469">
    <property type="component" value="Chromosome"/>
</dbReference>
<evidence type="ECO:0008006" key="4">
    <source>
        <dbReference type="Google" id="ProtNLM"/>
    </source>
</evidence>
<proteinExistence type="predicted"/>
<evidence type="ECO:0000313" key="3">
    <source>
        <dbReference type="Proteomes" id="UP000296469"/>
    </source>
</evidence>
<organism evidence="2 3">
    <name type="scientific">Cellulomonas shaoxiangyii</name>
    <dbReference type="NCBI Taxonomy" id="2566013"/>
    <lineage>
        <taxon>Bacteria</taxon>
        <taxon>Bacillati</taxon>
        <taxon>Actinomycetota</taxon>
        <taxon>Actinomycetes</taxon>
        <taxon>Micrococcales</taxon>
        <taxon>Cellulomonadaceae</taxon>
        <taxon>Cellulomonas</taxon>
    </lineage>
</organism>
<dbReference type="RefSeq" id="WP_135974220.1">
    <property type="nucleotide sequence ID" value="NZ_CP039291.1"/>
</dbReference>